<feature type="signal peptide" evidence="3">
    <location>
        <begin position="1"/>
        <end position="28"/>
    </location>
</feature>
<dbReference type="Gene3D" id="3.40.30.10">
    <property type="entry name" value="Glutaredoxin"/>
    <property type="match status" value="6"/>
</dbReference>
<dbReference type="SUPFAM" id="SSF52833">
    <property type="entry name" value="Thioredoxin-like"/>
    <property type="match status" value="4"/>
</dbReference>
<evidence type="ECO:0000256" key="3">
    <source>
        <dbReference type="SAM" id="SignalP"/>
    </source>
</evidence>
<dbReference type="CDD" id="cd02961">
    <property type="entry name" value="PDI_a_family"/>
    <property type="match status" value="1"/>
</dbReference>
<dbReference type="PANTHER" id="PTHR45672:SF2">
    <property type="entry name" value="PROTEIN DISULFIDE-ISOMERASE A5"/>
    <property type="match status" value="1"/>
</dbReference>
<evidence type="ECO:0000313" key="5">
    <source>
        <dbReference type="EMBL" id="OXA58041.1"/>
    </source>
</evidence>
<evidence type="ECO:0000256" key="1">
    <source>
        <dbReference type="ARBA" id="ARBA00006347"/>
    </source>
</evidence>
<feature type="domain" description="Thioredoxin" evidence="4">
    <location>
        <begin position="442"/>
        <end position="563"/>
    </location>
</feature>
<dbReference type="Pfam" id="PF00085">
    <property type="entry name" value="Thioredoxin"/>
    <property type="match status" value="4"/>
</dbReference>
<keyword evidence="3" id="KW-0732">Signal</keyword>
<dbReference type="STRING" id="158441.A0A226EMN8"/>
<feature type="domain" description="Thioredoxin" evidence="4">
    <location>
        <begin position="170"/>
        <end position="307"/>
    </location>
</feature>
<dbReference type="CDD" id="cd02997">
    <property type="entry name" value="PDI_a_PDIR"/>
    <property type="match status" value="2"/>
</dbReference>
<dbReference type="AlphaFoldDB" id="A0A226EMN8"/>
<proteinExistence type="inferred from homology"/>
<dbReference type="PROSITE" id="PS51352">
    <property type="entry name" value="THIOREDOXIN_2"/>
    <property type="match status" value="3"/>
</dbReference>
<dbReference type="GO" id="GO:0005783">
    <property type="term" value="C:endoplasmic reticulum"/>
    <property type="evidence" value="ECO:0007669"/>
    <property type="project" value="TreeGrafter"/>
</dbReference>
<feature type="domain" description="Thioredoxin" evidence="4">
    <location>
        <begin position="308"/>
        <end position="438"/>
    </location>
</feature>
<dbReference type="InterPro" id="IPR051063">
    <property type="entry name" value="PDI"/>
</dbReference>
<name>A0A226EMN8_FOLCA</name>
<evidence type="ECO:0000313" key="6">
    <source>
        <dbReference type="Proteomes" id="UP000198287"/>
    </source>
</evidence>
<dbReference type="PANTHER" id="PTHR45672">
    <property type="entry name" value="PROTEIN DISULFIDE-ISOMERASE C17H9.14C-RELATED"/>
    <property type="match status" value="1"/>
</dbReference>
<protein>
    <submittedName>
        <fullName evidence="5">Protein disulfide-isomerase A5</fullName>
    </submittedName>
</protein>
<dbReference type="EMBL" id="LNIX01000003">
    <property type="protein sequence ID" value="OXA58041.1"/>
    <property type="molecule type" value="Genomic_DNA"/>
</dbReference>
<accession>A0A226EMN8</accession>
<dbReference type="InterPro" id="IPR036249">
    <property type="entry name" value="Thioredoxin-like_sf"/>
</dbReference>
<dbReference type="GO" id="GO:0006457">
    <property type="term" value="P:protein folding"/>
    <property type="evidence" value="ECO:0007669"/>
    <property type="project" value="TreeGrafter"/>
</dbReference>
<comment type="similarity">
    <text evidence="1">Belongs to the protein disulfide isomerase family.</text>
</comment>
<dbReference type="InterPro" id="IPR046374">
    <property type="entry name" value="PDI_a_PDIR"/>
</dbReference>
<keyword evidence="5" id="KW-0413">Isomerase</keyword>
<sequence>MRKQTFSLFVVTTTFLLTLLYRVPSSLGDEQLSSNRIGSQKNKVVLNEMTDVKEWKRLIKSKTNVLICFGSGRASFARDDILGVLKEAAGVVKGLGTIALVDCATFGGGGESEFLGRSEPAFSFDAVFSTFSILSQTLILGDAKKLCKKVKASPSPGNYVMKHYNNGEFNKDYDRAPRVSSVVNFLKDPTGDLPWHEDETATAVVHLPNLQALQKLIKKESWSRGVMVLYYTPWCGFCKKIKPDYVAAAEELKEEDGILAAIDVNMPENGPVRQKYNITGFPTLLYFRNGQMKQQFEGENNKEGIISFMRDPSAPKVEKPKDAEWSDEPSEVVHLTTSTFDTTIKENPSVLVMFYAPWCGHCKKMKPGYVVAAEKLKKQKIVGVLAAVDVTKESSLGTRYDIKGYPTVKYFKDGELAFDVGNVRDESAIIDFMKNPKEPPPPPPPEKAWSEEESAVIHLNEENFKSTLRKKKRALVMFYAPWCGHCKNAKPSLTAAAEELKDDPRVMYGAVDCTVEKSLCETYEVRGFPTFKIFQYFNKEDVLNYDGERTKSGFLSELKRSGSPSPNSETAQEDDWSENPGYEKVNILTDSTIEKYFSTHESSLVMFYTTSDKTAKPDFAQAAAILDREGIGALAAVDCSVSEKTCQRYKVSGYPTFQYFKNGKFSSDYNDPRKAQDFIRFMKIKANEREEL</sequence>
<evidence type="ECO:0000256" key="2">
    <source>
        <dbReference type="SAM" id="MobiDB-lite"/>
    </source>
</evidence>
<evidence type="ECO:0000259" key="4">
    <source>
        <dbReference type="PROSITE" id="PS51352"/>
    </source>
</evidence>
<dbReference type="PROSITE" id="PS00194">
    <property type="entry name" value="THIOREDOXIN_1"/>
    <property type="match status" value="1"/>
</dbReference>
<dbReference type="InterPro" id="IPR013766">
    <property type="entry name" value="Thioredoxin_domain"/>
</dbReference>
<dbReference type="FunFam" id="3.40.30.10:FF:000029">
    <property type="entry name" value="protein disulfide-isomerase A5 isoform X2"/>
    <property type="match status" value="1"/>
</dbReference>
<dbReference type="GO" id="GO:0003756">
    <property type="term" value="F:protein disulfide isomerase activity"/>
    <property type="evidence" value="ECO:0007669"/>
    <property type="project" value="InterPro"/>
</dbReference>
<dbReference type="InterPro" id="IPR017937">
    <property type="entry name" value="Thioredoxin_CS"/>
</dbReference>
<dbReference type="Proteomes" id="UP000198287">
    <property type="component" value="Unassembled WGS sequence"/>
</dbReference>
<reference evidence="5 6" key="1">
    <citation type="submission" date="2015-12" db="EMBL/GenBank/DDBJ databases">
        <title>The genome of Folsomia candida.</title>
        <authorList>
            <person name="Faddeeva A."/>
            <person name="Derks M.F."/>
            <person name="Anvar Y."/>
            <person name="Smit S."/>
            <person name="Van Straalen N."/>
            <person name="Roelofs D."/>
        </authorList>
    </citation>
    <scope>NUCLEOTIDE SEQUENCE [LARGE SCALE GENOMIC DNA]</scope>
    <source>
        <strain evidence="5 6">VU population</strain>
        <tissue evidence="5">Whole body</tissue>
    </source>
</reference>
<feature type="chain" id="PRO_5013279764" evidence="3">
    <location>
        <begin position="29"/>
        <end position="692"/>
    </location>
</feature>
<comment type="caution">
    <text evidence="5">The sequence shown here is derived from an EMBL/GenBank/DDBJ whole genome shotgun (WGS) entry which is preliminary data.</text>
</comment>
<feature type="region of interest" description="Disordered" evidence="2">
    <location>
        <begin position="556"/>
        <end position="580"/>
    </location>
</feature>
<dbReference type="OrthoDB" id="74910at2759"/>
<dbReference type="PRINTS" id="PR00421">
    <property type="entry name" value="THIOREDOXIN"/>
</dbReference>
<organism evidence="5 6">
    <name type="scientific">Folsomia candida</name>
    <name type="common">Springtail</name>
    <dbReference type="NCBI Taxonomy" id="158441"/>
    <lineage>
        <taxon>Eukaryota</taxon>
        <taxon>Metazoa</taxon>
        <taxon>Ecdysozoa</taxon>
        <taxon>Arthropoda</taxon>
        <taxon>Hexapoda</taxon>
        <taxon>Collembola</taxon>
        <taxon>Entomobryomorpha</taxon>
        <taxon>Isotomoidea</taxon>
        <taxon>Isotomidae</taxon>
        <taxon>Proisotominae</taxon>
        <taxon>Folsomia</taxon>
    </lineage>
</organism>
<keyword evidence="6" id="KW-1185">Reference proteome</keyword>
<gene>
    <name evidence="5" type="ORF">Fcan01_07484</name>
</gene>
<dbReference type="OMA" id="YHAPPTY"/>